<proteinExistence type="predicted"/>
<accession>A0A9Q3IIY5</accession>
<evidence type="ECO:0000256" key="1">
    <source>
        <dbReference type="SAM" id="Phobius"/>
    </source>
</evidence>
<protein>
    <submittedName>
        <fullName evidence="2">Uncharacterized protein</fullName>
    </submittedName>
</protein>
<comment type="caution">
    <text evidence="2">The sequence shown here is derived from an EMBL/GenBank/DDBJ whole genome shotgun (WGS) entry which is preliminary data.</text>
</comment>
<gene>
    <name evidence="2" type="ORF">O181_082142</name>
</gene>
<keyword evidence="1" id="KW-0812">Transmembrane</keyword>
<evidence type="ECO:0000313" key="2">
    <source>
        <dbReference type="EMBL" id="MBW0542427.1"/>
    </source>
</evidence>
<dbReference type="EMBL" id="AVOT02047151">
    <property type="protein sequence ID" value="MBW0542427.1"/>
    <property type="molecule type" value="Genomic_DNA"/>
</dbReference>
<feature type="transmembrane region" description="Helical" evidence="1">
    <location>
        <begin position="153"/>
        <end position="175"/>
    </location>
</feature>
<keyword evidence="1" id="KW-1133">Transmembrane helix</keyword>
<keyword evidence="3" id="KW-1185">Reference proteome</keyword>
<evidence type="ECO:0000313" key="3">
    <source>
        <dbReference type="Proteomes" id="UP000765509"/>
    </source>
</evidence>
<dbReference type="AlphaFoldDB" id="A0A9Q3IIY5"/>
<dbReference type="Proteomes" id="UP000765509">
    <property type="component" value="Unassembled WGS sequence"/>
</dbReference>
<reference evidence="2" key="1">
    <citation type="submission" date="2021-03" db="EMBL/GenBank/DDBJ databases">
        <title>Draft genome sequence of rust myrtle Austropuccinia psidii MF-1, a brazilian biotype.</title>
        <authorList>
            <person name="Quecine M.C."/>
            <person name="Pachon D.M.R."/>
            <person name="Bonatelli M.L."/>
            <person name="Correr F.H."/>
            <person name="Franceschini L.M."/>
            <person name="Leite T.F."/>
            <person name="Margarido G.R.A."/>
            <person name="Almeida C.A."/>
            <person name="Ferrarezi J.A."/>
            <person name="Labate C.A."/>
        </authorList>
    </citation>
    <scope>NUCLEOTIDE SEQUENCE</scope>
    <source>
        <strain evidence="2">MF-1</strain>
    </source>
</reference>
<organism evidence="2 3">
    <name type="scientific">Austropuccinia psidii MF-1</name>
    <dbReference type="NCBI Taxonomy" id="1389203"/>
    <lineage>
        <taxon>Eukaryota</taxon>
        <taxon>Fungi</taxon>
        <taxon>Dikarya</taxon>
        <taxon>Basidiomycota</taxon>
        <taxon>Pucciniomycotina</taxon>
        <taxon>Pucciniomycetes</taxon>
        <taxon>Pucciniales</taxon>
        <taxon>Sphaerophragmiaceae</taxon>
        <taxon>Austropuccinia</taxon>
    </lineage>
</organism>
<sequence length="397" mass="44160">MIKLTATNHPCNLPQYWKRTDKLETRASKSLSDNAPKGSQEQSALVAFEVSNLTLPQEVAAARPSESPKKSENHKSGTVLLQEGLSSSSLDTVHSEGKITVSGLASDPGVPLVVTQPSLKGKGSPQELQGELSPADVTLAQSDHTSSPSAEELWTLAIFCGALLLFVSLIVLKALKDGRCASLLKSYKNMKSKISLDKARNHKQIRDRHHMILNTTIIPHSLKNKIRPIIASWRPFANKEKNQTLTSTTVQVRKKSSLFLKCPPSQLTTMGRFSSPWIQFLRFKKSDKRTVTILNHSDSAAHYSKNYHNQSSFVRKPMEPFNLNSNDNNSSLMSPLTKVARPGRERIDKPHTMNYSFSDFLAPSPTKTSQEPAFIDNLETQSVELKSIRTDQIKIEY</sequence>
<name>A0A9Q3IIY5_9BASI</name>
<keyword evidence="1" id="KW-0472">Membrane</keyword>